<sequence length="235" mass="27195">MKFSSVFNAMLLSTAAHAYYVNDLSSSVNCREGPNTTTALVKQYKAGDFIDIKCQVSSQRVFDYAIWDKTQDNCYLTDYYVETGMSSNYVARNCLYHGSNPGHAVDDYRYKDQCDEVDPWNYYICQCVSFVAQRINERQGIYFTNRYKGQIWGNANEWVDAARNSPNVTVDLVPKKGCVAQHSRSKLGHVAWVHDVDYKRKLVTIEQYNVIPHKYSMETVAWDAFDYYIHLDCDH</sequence>
<dbReference type="InterPro" id="IPR038765">
    <property type="entry name" value="Papain-like_cys_pep_sf"/>
</dbReference>
<evidence type="ECO:0000256" key="1">
    <source>
        <dbReference type="SAM" id="SignalP"/>
    </source>
</evidence>
<name>A0A9W8I9E0_9FUNG</name>
<organism evidence="3 4">
    <name type="scientific">Coemansia brasiliensis</name>
    <dbReference type="NCBI Taxonomy" id="2650707"/>
    <lineage>
        <taxon>Eukaryota</taxon>
        <taxon>Fungi</taxon>
        <taxon>Fungi incertae sedis</taxon>
        <taxon>Zoopagomycota</taxon>
        <taxon>Kickxellomycotina</taxon>
        <taxon>Kickxellomycetes</taxon>
        <taxon>Kickxellales</taxon>
        <taxon>Kickxellaceae</taxon>
        <taxon>Coemansia</taxon>
    </lineage>
</organism>
<dbReference type="SUPFAM" id="SSF54001">
    <property type="entry name" value="Cysteine proteinases"/>
    <property type="match status" value="1"/>
</dbReference>
<dbReference type="InterPro" id="IPR007921">
    <property type="entry name" value="CHAP_dom"/>
</dbReference>
<dbReference type="Gene3D" id="3.90.1720.10">
    <property type="entry name" value="endopeptidase domain like (from Nostoc punctiforme)"/>
    <property type="match status" value="1"/>
</dbReference>
<accession>A0A9W8I9E0</accession>
<evidence type="ECO:0000313" key="4">
    <source>
        <dbReference type="Proteomes" id="UP001139887"/>
    </source>
</evidence>
<evidence type="ECO:0000259" key="2">
    <source>
        <dbReference type="PROSITE" id="PS50911"/>
    </source>
</evidence>
<dbReference type="OrthoDB" id="5358886at2759"/>
<feature type="signal peptide" evidence="1">
    <location>
        <begin position="1"/>
        <end position="18"/>
    </location>
</feature>
<dbReference type="AlphaFoldDB" id="A0A9W8I9E0"/>
<dbReference type="PROSITE" id="PS50911">
    <property type="entry name" value="CHAP"/>
    <property type="match status" value="1"/>
</dbReference>
<gene>
    <name evidence="3" type="ORF">IWW36_002565</name>
</gene>
<feature type="domain" description="Peptidase C51" evidence="2">
    <location>
        <begin position="102"/>
        <end position="230"/>
    </location>
</feature>
<feature type="chain" id="PRO_5040724611" description="Peptidase C51 domain-containing protein" evidence="1">
    <location>
        <begin position="19"/>
        <end position="235"/>
    </location>
</feature>
<dbReference type="Proteomes" id="UP001139887">
    <property type="component" value="Unassembled WGS sequence"/>
</dbReference>
<reference evidence="3" key="1">
    <citation type="submission" date="2022-07" db="EMBL/GenBank/DDBJ databases">
        <title>Phylogenomic reconstructions and comparative analyses of Kickxellomycotina fungi.</title>
        <authorList>
            <person name="Reynolds N.K."/>
            <person name="Stajich J.E."/>
            <person name="Barry K."/>
            <person name="Grigoriev I.V."/>
            <person name="Crous P."/>
            <person name="Smith M.E."/>
        </authorList>
    </citation>
    <scope>NUCLEOTIDE SEQUENCE</scope>
    <source>
        <strain evidence="3">NRRL 1566</strain>
    </source>
</reference>
<proteinExistence type="predicted"/>
<keyword evidence="1" id="KW-0732">Signal</keyword>
<dbReference type="EMBL" id="JANBUW010000073">
    <property type="protein sequence ID" value="KAJ2849527.1"/>
    <property type="molecule type" value="Genomic_DNA"/>
</dbReference>
<comment type="caution">
    <text evidence="3">The sequence shown here is derived from an EMBL/GenBank/DDBJ whole genome shotgun (WGS) entry which is preliminary data.</text>
</comment>
<protein>
    <recommendedName>
        <fullName evidence="2">Peptidase C51 domain-containing protein</fullName>
    </recommendedName>
</protein>
<evidence type="ECO:0000313" key="3">
    <source>
        <dbReference type="EMBL" id="KAJ2849527.1"/>
    </source>
</evidence>
<dbReference type="Pfam" id="PF05257">
    <property type="entry name" value="CHAP"/>
    <property type="match status" value="1"/>
</dbReference>
<keyword evidence="4" id="KW-1185">Reference proteome</keyword>